<dbReference type="EMBL" id="JAZHFS010000020">
    <property type="protein sequence ID" value="MEF2114246.1"/>
    <property type="molecule type" value="Genomic_DNA"/>
</dbReference>
<evidence type="ECO:0000313" key="1">
    <source>
        <dbReference type="EMBL" id="MEF2114246.1"/>
    </source>
</evidence>
<dbReference type="Proteomes" id="UP001498469">
    <property type="component" value="Unassembled WGS sequence"/>
</dbReference>
<proteinExistence type="predicted"/>
<evidence type="ECO:0000313" key="2">
    <source>
        <dbReference type="Proteomes" id="UP001498469"/>
    </source>
</evidence>
<dbReference type="RefSeq" id="WP_216252920.1">
    <property type="nucleotide sequence ID" value="NZ_JAZHFS010000020.1"/>
</dbReference>
<reference evidence="1 2" key="1">
    <citation type="submission" date="2023-11" db="EMBL/GenBank/DDBJ databases">
        <title>Draft genome sequence of a psychrophilic Clostridium strain from permafrost water brine.</title>
        <authorList>
            <person name="Shcherbakova V.A."/>
            <person name="Trubitsyn V.E."/>
            <person name="Zakharyuk A.G."/>
        </authorList>
    </citation>
    <scope>NUCLEOTIDE SEQUENCE [LARGE SCALE GENOMIC DNA]</scope>
    <source>
        <strain evidence="1 2">14F</strain>
    </source>
</reference>
<organism evidence="1 2">
    <name type="scientific">Clostridium frigoriphilum</name>
    <dbReference type="NCBI Taxonomy" id="443253"/>
    <lineage>
        <taxon>Bacteria</taxon>
        <taxon>Bacillati</taxon>
        <taxon>Bacillota</taxon>
        <taxon>Clostridia</taxon>
        <taxon>Eubacteriales</taxon>
        <taxon>Clostridiaceae</taxon>
        <taxon>Clostridium</taxon>
    </lineage>
</organism>
<protein>
    <submittedName>
        <fullName evidence="1">Uncharacterized protein</fullName>
    </submittedName>
</protein>
<comment type="caution">
    <text evidence="1">The sequence shown here is derived from an EMBL/GenBank/DDBJ whole genome shotgun (WGS) entry which is preliminary data.</text>
</comment>
<sequence>MKEIMKEIFGSKNIKKAMIGMLLAQPNHSGSYYLELNNLVRNIENANNEEIEISKAS</sequence>
<gene>
    <name evidence="1" type="ORF">SJI18_18280</name>
</gene>
<name>A0ABU7UTI7_9CLOT</name>
<accession>A0ABU7UTI7</accession>
<keyword evidence="2" id="KW-1185">Reference proteome</keyword>